<keyword evidence="2" id="KW-1185">Reference proteome</keyword>
<gene>
    <name evidence="1" type="primary">TAF11</name>
    <name evidence="1" type="ORF">LPJ66_007306</name>
</gene>
<proteinExistence type="predicted"/>
<evidence type="ECO:0000313" key="2">
    <source>
        <dbReference type="Proteomes" id="UP001150581"/>
    </source>
</evidence>
<sequence length="126" mass="14460">MSSISTVSLDNLVIPMAEIKEMWDQMTDNQRQRYDVYRRTALNKGSVKKLAYHILNQQISSTLTFVLAGFSKVFVGEIVERAVQLKVERGEAEEGPLKPEHLREAYRLYKKETQTGSSSGFTKRLF</sequence>
<reference evidence="1" key="1">
    <citation type="submission" date="2022-07" db="EMBL/GenBank/DDBJ databases">
        <title>Phylogenomic reconstructions and comparative analyses of Kickxellomycotina fungi.</title>
        <authorList>
            <person name="Reynolds N.K."/>
            <person name="Stajich J.E."/>
            <person name="Barry K."/>
            <person name="Grigoriev I.V."/>
            <person name="Crous P."/>
            <person name="Smith M.E."/>
        </authorList>
    </citation>
    <scope>NUCLEOTIDE SEQUENCE</scope>
    <source>
        <strain evidence="1">Benny 63K</strain>
    </source>
</reference>
<dbReference type="EMBL" id="JANBPG010001287">
    <property type="protein sequence ID" value="KAJ1890733.1"/>
    <property type="molecule type" value="Genomic_DNA"/>
</dbReference>
<evidence type="ECO:0000313" key="1">
    <source>
        <dbReference type="EMBL" id="KAJ1890733.1"/>
    </source>
</evidence>
<dbReference type="Proteomes" id="UP001150581">
    <property type="component" value="Unassembled WGS sequence"/>
</dbReference>
<name>A0ACC1IDI7_9FUNG</name>
<comment type="caution">
    <text evidence="1">The sequence shown here is derived from an EMBL/GenBank/DDBJ whole genome shotgun (WGS) entry which is preliminary data.</text>
</comment>
<organism evidence="1 2">
    <name type="scientific">Kickxella alabastrina</name>
    <dbReference type="NCBI Taxonomy" id="61397"/>
    <lineage>
        <taxon>Eukaryota</taxon>
        <taxon>Fungi</taxon>
        <taxon>Fungi incertae sedis</taxon>
        <taxon>Zoopagomycota</taxon>
        <taxon>Kickxellomycotina</taxon>
        <taxon>Kickxellomycetes</taxon>
        <taxon>Kickxellales</taxon>
        <taxon>Kickxellaceae</taxon>
        <taxon>Kickxella</taxon>
    </lineage>
</organism>
<protein>
    <submittedName>
        <fullName evidence="1">Transcription initiation factor TFIID subunit 11</fullName>
    </submittedName>
</protein>
<accession>A0ACC1IDI7</accession>